<evidence type="ECO:0000256" key="3">
    <source>
        <dbReference type="ARBA" id="ARBA00023163"/>
    </source>
</evidence>
<dbReference type="Proteomes" id="UP001597063">
    <property type="component" value="Unassembled WGS sequence"/>
</dbReference>
<evidence type="ECO:0000256" key="2">
    <source>
        <dbReference type="ARBA" id="ARBA00023125"/>
    </source>
</evidence>
<organism evidence="6 7">
    <name type="scientific">Actinomadura fibrosa</name>
    <dbReference type="NCBI Taxonomy" id="111802"/>
    <lineage>
        <taxon>Bacteria</taxon>
        <taxon>Bacillati</taxon>
        <taxon>Actinomycetota</taxon>
        <taxon>Actinomycetes</taxon>
        <taxon>Streptosporangiales</taxon>
        <taxon>Thermomonosporaceae</taxon>
        <taxon>Actinomadura</taxon>
    </lineage>
</organism>
<dbReference type="PANTHER" id="PTHR30055:SF234">
    <property type="entry name" value="HTH-TYPE TRANSCRIPTIONAL REGULATOR BETI"/>
    <property type="match status" value="1"/>
</dbReference>
<dbReference type="Gene3D" id="1.10.357.10">
    <property type="entry name" value="Tetracycline Repressor, domain 2"/>
    <property type="match status" value="1"/>
</dbReference>
<keyword evidence="7" id="KW-1185">Reference proteome</keyword>
<dbReference type="InterPro" id="IPR050109">
    <property type="entry name" value="HTH-type_TetR-like_transc_reg"/>
</dbReference>
<protein>
    <submittedName>
        <fullName evidence="6">TetR/AcrR family transcriptional regulator</fullName>
    </submittedName>
</protein>
<dbReference type="InterPro" id="IPR001647">
    <property type="entry name" value="HTH_TetR"/>
</dbReference>
<keyword evidence="3" id="KW-0804">Transcription</keyword>
<evidence type="ECO:0000256" key="1">
    <source>
        <dbReference type="ARBA" id="ARBA00023015"/>
    </source>
</evidence>
<feature type="DNA-binding region" description="H-T-H motif" evidence="4">
    <location>
        <begin position="36"/>
        <end position="55"/>
    </location>
</feature>
<feature type="domain" description="HTH tetR-type" evidence="5">
    <location>
        <begin position="14"/>
        <end position="73"/>
    </location>
</feature>
<dbReference type="PANTHER" id="PTHR30055">
    <property type="entry name" value="HTH-TYPE TRANSCRIPTIONAL REGULATOR RUTR"/>
    <property type="match status" value="1"/>
</dbReference>
<sequence length="198" mass="21208">MAQEAQRPLRADARRNREKILATAADMFAREGLDVHLERIAKEAGVGTATLYRNFPTREALVEAVYRNEVAQLCDAAPALLAADPPFAALRAWTRLFLDYVTAKYGMIDALRAIAATGGNPYGHSREMIHAALTVLMDACAAAGEIRTDIGPADIATALEGIALTSAGPERRQQAERLLDLTLDGLQAGPRGEPTQAG</sequence>
<evidence type="ECO:0000259" key="5">
    <source>
        <dbReference type="PROSITE" id="PS50977"/>
    </source>
</evidence>
<dbReference type="Pfam" id="PF21597">
    <property type="entry name" value="TetR_C_43"/>
    <property type="match status" value="1"/>
</dbReference>
<keyword evidence="1" id="KW-0805">Transcription regulation</keyword>
<dbReference type="Pfam" id="PF00440">
    <property type="entry name" value="TetR_N"/>
    <property type="match status" value="1"/>
</dbReference>
<proteinExistence type="predicted"/>
<dbReference type="InterPro" id="IPR009057">
    <property type="entry name" value="Homeodomain-like_sf"/>
</dbReference>
<reference evidence="7" key="1">
    <citation type="journal article" date="2019" name="Int. J. Syst. Evol. Microbiol.">
        <title>The Global Catalogue of Microorganisms (GCM) 10K type strain sequencing project: providing services to taxonomists for standard genome sequencing and annotation.</title>
        <authorList>
            <consortium name="The Broad Institute Genomics Platform"/>
            <consortium name="The Broad Institute Genome Sequencing Center for Infectious Disease"/>
            <person name="Wu L."/>
            <person name="Ma J."/>
        </authorList>
    </citation>
    <scope>NUCLEOTIDE SEQUENCE [LARGE SCALE GENOMIC DNA]</scope>
    <source>
        <strain evidence="7">JCM 9371</strain>
    </source>
</reference>
<keyword evidence="2 4" id="KW-0238">DNA-binding</keyword>
<gene>
    <name evidence="6" type="ORF">ACFQZM_36615</name>
</gene>
<evidence type="ECO:0000256" key="4">
    <source>
        <dbReference type="PROSITE-ProRule" id="PRU00335"/>
    </source>
</evidence>
<dbReference type="InterPro" id="IPR036271">
    <property type="entry name" value="Tet_transcr_reg_TetR-rel_C_sf"/>
</dbReference>
<accession>A0ABW2XUM8</accession>
<dbReference type="PROSITE" id="PS50977">
    <property type="entry name" value="HTH_TETR_2"/>
    <property type="match status" value="1"/>
</dbReference>
<dbReference type="EMBL" id="JBHTGP010000018">
    <property type="protein sequence ID" value="MFD0690061.1"/>
    <property type="molecule type" value="Genomic_DNA"/>
</dbReference>
<dbReference type="SUPFAM" id="SSF48498">
    <property type="entry name" value="Tetracyclin repressor-like, C-terminal domain"/>
    <property type="match status" value="1"/>
</dbReference>
<comment type="caution">
    <text evidence="6">The sequence shown here is derived from an EMBL/GenBank/DDBJ whole genome shotgun (WGS) entry which is preliminary data.</text>
</comment>
<evidence type="ECO:0000313" key="6">
    <source>
        <dbReference type="EMBL" id="MFD0690061.1"/>
    </source>
</evidence>
<evidence type="ECO:0000313" key="7">
    <source>
        <dbReference type="Proteomes" id="UP001597063"/>
    </source>
</evidence>
<dbReference type="PRINTS" id="PR00455">
    <property type="entry name" value="HTHTETR"/>
</dbReference>
<dbReference type="RefSeq" id="WP_131755453.1">
    <property type="nucleotide sequence ID" value="NZ_CAACUY010000005.1"/>
</dbReference>
<dbReference type="SUPFAM" id="SSF46689">
    <property type="entry name" value="Homeodomain-like"/>
    <property type="match status" value="1"/>
</dbReference>
<dbReference type="InterPro" id="IPR049445">
    <property type="entry name" value="TetR_SbtR-like_C"/>
</dbReference>
<name>A0ABW2XUM8_9ACTN</name>